<reference evidence="1 2" key="1">
    <citation type="submission" date="2020-08" db="EMBL/GenBank/DDBJ databases">
        <title>Genome sequence of Hymenobacter qilianensis JCM 19763T.</title>
        <authorList>
            <person name="Hyun D.-W."/>
            <person name="Bae J.-W."/>
        </authorList>
    </citation>
    <scope>NUCLEOTIDE SEQUENCE [LARGE SCALE GENOMIC DNA]</scope>
    <source>
        <strain evidence="1 2">JCM 19763</strain>
    </source>
</reference>
<dbReference type="RefSeq" id="WP_187733903.1">
    <property type="nucleotide sequence ID" value="NZ_CP060784.1"/>
</dbReference>
<name>A0A7H0GZH8_9BACT</name>
<evidence type="ECO:0000313" key="1">
    <source>
        <dbReference type="EMBL" id="QNP53694.1"/>
    </source>
</evidence>
<protein>
    <submittedName>
        <fullName evidence="1">Uncharacterized protein</fullName>
    </submittedName>
</protein>
<dbReference type="KEGG" id="hqi:H9L05_09210"/>
<evidence type="ECO:0000313" key="2">
    <source>
        <dbReference type="Proteomes" id="UP000516093"/>
    </source>
</evidence>
<keyword evidence="2" id="KW-1185">Reference proteome</keyword>
<organism evidence="1 2">
    <name type="scientific">Hymenobacter qilianensis</name>
    <dbReference type="NCBI Taxonomy" id="1385715"/>
    <lineage>
        <taxon>Bacteria</taxon>
        <taxon>Pseudomonadati</taxon>
        <taxon>Bacteroidota</taxon>
        <taxon>Cytophagia</taxon>
        <taxon>Cytophagales</taxon>
        <taxon>Hymenobacteraceae</taxon>
        <taxon>Hymenobacter</taxon>
    </lineage>
</organism>
<dbReference type="EMBL" id="CP060784">
    <property type="protein sequence ID" value="QNP53694.1"/>
    <property type="molecule type" value="Genomic_DNA"/>
</dbReference>
<accession>A0A7H0GZH8</accession>
<gene>
    <name evidence="1" type="ORF">H9L05_09210</name>
</gene>
<dbReference type="Proteomes" id="UP000516093">
    <property type="component" value="Chromosome"/>
</dbReference>
<sequence length="93" mass="10262">MNGERLNFGRLASEFRFYLTPNFPFQLTWAGRIGGARNLGDYRFYQANTLGAPPTCAATAVHVLQVAVLYMPTPRCAFSSLRSTLTSSRPKSG</sequence>
<dbReference type="AlphaFoldDB" id="A0A7H0GZH8"/>
<proteinExistence type="predicted"/>